<dbReference type="GO" id="GO:0003677">
    <property type="term" value="F:DNA binding"/>
    <property type="evidence" value="ECO:0007669"/>
    <property type="project" value="UniProtKB-UniRule"/>
</dbReference>
<keyword evidence="3 5" id="KW-0238">DNA-binding</keyword>
<feature type="domain" description="Core-binding (CB)" evidence="8">
    <location>
        <begin position="240"/>
        <end position="344"/>
    </location>
</feature>
<dbReference type="PANTHER" id="PTHR30349:SF81">
    <property type="entry name" value="TYROSINE RECOMBINASE XERC"/>
    <property type="match status" value="1"/>
</dbReference>
<dbReference type="SUPFAM" id="SSF56349">
    <property type="entry name" value="DNA breaking-rejoining enzymes"/>
    <property type="match status" value="1"/>
</dbReference>
<evidence type="ECO:0000256" key="4">
    <source>
        <dbReference type="ARBA" id="ARBA00023172"/>
    </source>
</evidence>
<keyword evidence="1" id="KW-0159">Chromosome partition</keyword>
<dbReference type="OrthoDB" id="8610787at2"/>
<reference evidence="9 10" key="1">
    <citation type="journal article" date="2016" name="Gene">
        <title>PacBio SMRT assembly of a complex multi-replicon genome reveals chlorocatechol degradative operon in a region of genome plasticity.</title>
        <authorList>
            <person name="Ricker N."/>
            <person name="Shen S.Y."/>
            <person name="Goordial J."/>
            <person name="Jin S."/>
            <person name="Fulthorpe R.R."/>
        </authorList>
    </citation>
    <scope>NUCLEOTIDE SEQUENCE [LARGE SCALE GENOMIC DNA]</scope>
    <source>
        <strain evidence="9 10">OLGA172</strain>
    </source>
</reference>
<dbReference type="GO" id="GO:0015074">
    <property type="term" value="P:DNA integration"/>
    <property type="evidence" value="ECO:0007669"/>
    <property type="project" value="UniProtKB-KW"/>
</dbReference>
<evidence type="ECO:0000256" key="6">
    <source>
        <dbReference type="SAM" id="MobiDB-lite"/>
    </source>
</evidence>
<dbReference type="InterPro" id="IPR011010">
    <property type="entry name" value="DNA_brk_join_enz"/>
</dbReference>
<dbReference type="STRING" id="1804984.AYM40_06655"/>
<dbReference type="Gene3D" id="1.10.150.130">
    <property type="match status" value="1"/>
</dbReference>
<feature type="region of interest" description="Disordered" evidence="6">
    <location>
        <begin position="1"/>
        <end position="25"/>
    </location>
</feature>
<organism evidence="9 10">
    <name type="scientific">Paraburkholderia phytofirmans OLGA172</name>
    <dbReference type="NCBI Taxonomy" id="1417228"/>
    <lineage>
        <taxon>Bacteria</taxon>
        <taxon>Pseudomonadati</taxon>
        <taxon>Pseudomonadota</taxon>
        <taxon>Betaproteobacteria</taxon>
        <taxon>Burkholderiales</taxon>
        <taxon>Burkholderiaceae</taxon>
        <taxon>Paraburkholderia</taxon>
    </lineage>
</organism>
<keyword evidence="10" id="KW-1185">Reference proteome</keyword>
<evidence type="ECO:0000256" key="3">
    <source>
        <dbReference type="ARBA" id="ARBA00023125"/>
    </source>
</evidence>
<dbReference type="InterPro" id="IPR050090">
    <property type="entry name" value="Tyrosine_recombinase_XerCD"/>
</dbReference>
<keyword evidence="2" id="KW-0229">DNA integration</keyword>
<proteinExistence type="predicted"/>
<dbReference type="PANTHER" id="PTHR30349">
    <property type="entry name" value="PHAGE INTEGRASE-RELATED"/>
    <property type="match status" value="1"/>
</dbReference>
<dbReference type="GO" id="GO:0007059">
    <property type="term" value="P:chromosome segregation"/>
    <property type="evidence" value="ECO:0007669"/>
    <property type="project" value="UniProtKB-KW"/>
</dbReference>
<dbReference type="InterPro" id="IPR002104">
    <property type="entry name" value="Integrase_catalytic"/>
</dbReference>
<dbReference type="RefSeq" id="WP_063495532.1">
    <property type="nucleotide sequence ID" value="NZ_CP014578.1"/>
</dbReference>
<evidence type="ECO:0000256" key="2">
    <source>
        <dbReference type="ARBA" id="ARBA00022908"/>
    </source>
</evidence>
<dbReference type="GO" id="GO:0006310">
    <property type="term" value="P:DNA recombination"/>
    <property type="evidence" value="ECO:0007669"/>
    <property type="project" value="UniProtKB-KW"/>
</dbReference>
<dbReference type="Proteomes" id="UP000076852">
    <property type="component" value="Chromosome 1"/>
</dbReference>
<dbReference type="PROSITE" id="PS51900">
    <property type="entry name" value="CB"/>
    <property type="match status" value="1"/>
</dbReference>
<dbReference type="Pfam" id="PF00589">
    <property type="entry name" value="Phage_integrase"/>
    <property type="match status" value="1"/>
</dbReference>
<dbReference type="Gene3D" id="1.10.443.10">
    <property type="entry name" value="Intergrase catalytic core"/>
    <property type="match status" value="1"/>
</dbReference>
<protein>
    <submittedName>
        <fullName evidence="9">Integrase</fullName>
    </submittedName>
</protein>
<evidence type="ECO:0000313" key="10">
    <source>
        <dbReference type="Proteomes" id="UP000076852"/>
    </source>
</evidence>
<evidence type="ECO:0000259" key="7">
    <source>
        <dbReference type="PROSITE" id="PS51898"/>
    </source>
</evidence>
<evidence type="ECO:0000259" key="8">
    <source>
        <dbReference type="PROSITE" id="PS51900"/>
    </source>
</evidence>
<evidence type="ECO:0000256" key="1">
    <source>
        <dbReference type="ARBA" id="ARBA00022829"/>
    </source>
</evidence>
<dbReference type="Pfam" id="PF12482">
    <property type="entry name" value="DUF3701"/>
    <property type="match status" value="1"/>
</dbReference>
<accession>A0A161HY80</accession>
<dbReference type="InterPro" id="IPR022169">
    <property type="entry name" value="DUF3701"/>
</dbReference>
<evidence type="ECO:0000313" key="9">
    <source>
        <dbReference type="EMBL" id="ANB72087.1"/>
    </source>
</evidence>
<dbReference type="InterPro" id="IPR010998">
    <property type="entry name" value="Integrase_recombinase_N"/>
</dbReference>
<dbReference type="AlphaFoldDB" id="A0A161HY80"/>
<dbReference type="InterPro" id="IPR044068">
    <property type="entry name" value="CB"/>
</dbReference>
<gene>
    <name evidence="9" type="ORF">AYM40_06655</name>
</gene>
<feature type="domain" description="Tyr recombinase" evidence="7">
    <location>
        <begin position="370"/>
        <end position="593"/>
    </location>
</feature>
<evidence type="ECO:0000256" key="5">
    <source>
        <dbReference type="PROSITE-ProRule" id="PRU01248"/>
    </source>
</evidence>
<dbReference type="PROSITE" id="PS51898">
    <property type="entry name" value="TYR_RECOMBINASE"/>
    <property type="match status" value="1"/>
</dbReference>
<sequence length="615" mass="67725">MKTPPPRSGRGRPSPGIPAGADVTDPAAPPFPDLASLAALRAWYEGLTARAAVTHYLPHLRIDGQSSRSLIGRIRRTVVTFARSRQRDDLAQLFDHETASRTRYATAVVHAIDILRTAPIPQPRLTDDISRWLAPRAVRALHAQHIRTPAELTLRVPRRRRWWRSIPGLGVTGARTIETFFAAHPRLTAHARQLVEATQPAPDEQQTLVVPWEHLVLPEDLDGSRGRFRAPREACLLGATNDYGAIQSWLALHESADTQRAYRKEAERLMLWAIVEWQQPLSSLTTDDAIAYRAFLRRPAPRGRWTGPPCSRRSAGWRPFAHGLSPRSAAYALSVIRALFRWLIEQCYVLANPFAGIRVRGASSHGPLDAARSLTDAEWRTVRALADGLEWSTGWSGWSAPAAQRLRFLLDFSYATGLRAHELVSATLGDIATDARDDAWLQVTGKGAEPGKVALPPLAREALRSYLKARGLPVTRSRWQPATPLVGALVKADDARPPEAPGRPGAGISATRLRQVLGAFFEAAAGRIEARDPALAGKLRHASPHWLRHTHATHALNAGVELVAVRDNLRHASIATTSTYLHGDEARRARQVGAAFRRLPARPASTREPASRPAR</sequence>
<name>A0A161HY80_9BURK</name>
<dbReference type="KEGG" id="buz:AYM40_06655"/>
<dbReference type="InterPro" id="IPR013762">
    <property type="entry name" value="Integrase-like_cat_sf"/>
</dbReference>
<feature type="region of interest" description="Disordered" evidence="6">
    <location>
        <begin position="595"/>
        <end position="615"/>
    </location>
</feature>
<keyword evidence="4" id="KW-0233">DNA recombination</keyword>
<dbReference type="EMBL" id="CP014578">
    <property type="protein sequence ID" value="ANB72087.1"/>
    <property type="molecule type" value="Genomic_DNA"/>
</dbReference>